<comment type="caution">
    <text evidence="2">The sequence shown here is derived from an EMBL/GenBank/DDBJ whole genome shotgun (WGS) entry which is preliminary data.</text>
</comment>
<dbReference type="RefSeq" id="WP_088552877.1">
    <property type="nucleotide sequence ID" value="NZ_BDGJ01000012.1"/>
</dbReference>
<dbReference type="OrthoDB" id="9800236at2"/>
<proteinExistence type="predicted"/>
<dbReference type="InterPro" id="IPR021139">
    <property type="entry name" value="NYN"/>
</dbReference>
<organism evidence="2 3">
    <name type="scientific">Calderihabitans maritimus</name>
    <dbReference type="NCBI Taxonomy" id="1246530"/>
    <lineage>
        <taxon>Bacteria</taxon>
        <taxon>Bacillati</taxon>
        <taxon>Bacillota</taxon>
        <taxon>Clostridia</taxon>
        <taxon>Neomoorellales</taxon>
        <taxon>Calderihabitantaceae</taxon>
        <taxon>Calderihabitans</taxon>
    </lineage>
</organism>
<evidence type="ECO:0000313" key="3">
    <source>
        <dbReference type="Proteomes" id="UP000197032"/>
    </source>
</evidence>
<dbReference type="GO" id="GO:0004540">
    <property type="term" value="F:RNA nuclease activity"/>
    <property type="evidence" value="ECO:0007669"/>
    <property type="project" value="InterPro"/>
</dbReference>
<dbReference type="Proteomes" id="UP000197032">
    <property type="component" value="Unassembled WGS sequence"/>
</dbReference>
<feature type="domain" description="NYN" evidence="1">
    <location>
        <begin position="3"/>
        <end position="67"/>
    </location>
</feature>
<reference evidence="3" key="1">
    <citation type="journal article" date="2017" name="Appl. Environ. Microbiol.">
        <title>Genomic analysis of Calderihabitans maritimus KKC1, a thermophilic hydrogenogenic carboxydotrophic bacterium isolated from marine sediment.</title>
        <authorList>
            <person name="Omae K."/>
            <person name="Yoneda Y."/>
            <person name="Fukuyama Y."/>
            <person name="Yoshida T."/>
            <person name="Sako Y."/>
        </authorList>
    </citation>
    <scope>NUCLEOTIDE SEQUENCE [LARGE SCALE GENOMIC DNA]</scope>
    <source>
        <strain evidence="3">KKC1</strain>
    </source>
</reference>
<dbReference type="Gene3D" id="3.40.50.1010">
    <property type="entry name" value="5'-nuclease"/>
    <property type="match status" value="1"/>
</dbReference>
<dbReference type="EMBL" id="BDGJ01000012">
    <property type="protein sequence ID" value="GAW91314.1"/>
    <property type="molecule type" value="Genomic_DNA"/>
</dbReference>
<evidence type="ECO:0000313" key="2">
    <source>
        <dbReference type="EMBL" id="GAW91314.1"/>
    </source>
</evidence>
<protein>
    <recommendedName>
        <fullName evidence="1">NYN domain-containing protein</fullName>
    </recommendedName>
</protein>
<sequence length="83" mass="9934">MKRVMIFIDGSNLYHNLRSFCGRTDIDFAAFVRKLVGEDRELIRVYYYNAPVDRRDNEDKYRAQQRFFATLNQIDNLYSSLTV</sequence>
<gene>
    <name evidence="2" type="ORF">KKC1_04760</name>
</gene>
<keyword evidence="3" id="KW-1185">Reference proteome</keyword>
<dbReference type="Pfam" id="PF01936">
    <property type="entry name" value="NYN"/>
    <property type="match status" value="1"/>
</dbReference>
<evidence type="ECO:0000259" key="1">
    <source>
        <dbReference type="Pfam" id="PF01936"/>
    </source>
</evidence>
<name>A0A1Z5HP71_9FIRM</name>
<dbReference type="AlphaFoldDB" id="A0A1Z5HP71"/>
<accession>A0A1Z5HP71</accession>